<organism evidence="1 2">
    <name type="scientific">Dallia pectoralis</name>
    <name type="common">Alaska blackfish</name>
    <dbReference type="NCBI Taxonomy" id="75939"/>
    <lineage>
        <taxon>Eukaryota</taxon>
        <taxon>Metazoa</taxon>
        <taxon>Chordata</taxon>
        <taxon>Craniata</taxon>
        <taxon>Vertebrata</taxon>
        <taxon>Euteleostomi</taxon>
        <taxon>Actinopterygii</taxon>
        <taxon>Neopterygii</taxon>
        <taxon>Teleostei</taxon>
        <taxon>Protacanthopterygii</taxon>
        <taxon>Esociformes</taxon>
        <taxon>Umbridae</taxon>
        <taxon>Dallia</taxon>
    </lineage>
</organism>
<sequence>MVEYTMTLGDIERGMDHVETGSVYNTTVTAVAESKSSRGWFWKLCVVLLVVAFSATTALIFAWNQHGRKTTIQDTMESHKLKVSGAEDVPLKLKQIGDQAKAAIHVEGEYSRDVLDDSLQWRLDEGQAFSQGMLELKGNQIVIPHTGLYFVYSQASFRVKCHDSGNQAVTLNLRLPPPATTTSFACAETSGKQ</sequence>
<protein>
    <submittedName>
        <fullName evidence="1">Uncharacterized protein</fullName>
    </submittedName>
</protein>
<comment type="caution">
    <text evidence="1">The sequence shown here is derived from an EMBL/GenBank/DDBJ whole genome shotgun (WGS) entry which is preliminary data.</text>
</comment>
<keyword evidence="2" id="KW-1185">Reference proteome</keyword>
<dbReference type="EMBL" id="CM055763">
    <property type="protein sequence ID" value="KAJ7985390.1"/>
    <property type="molecule type" value="Genomic_DNA"/>
</dbReference>
<name>A0ACC2F1Z2_DALPE</name>
<gene>
    <name evidence="1" type="ORF">DPEC_G00351560</name>
</gene>
<dbReference type="Proteomes" id="UP001157502">
    <property type="component" value="Chromosome 36"/>
</dbReference>
<reference evidence="1" key="1">
    <citation type="submission" date="2021-05" db="EMBL/GenBank/DDBJ databases">
        <authorList>
            <person name="Pan Q."/>
            <person name="Jouanno E."/>
            <person name="Zahm M."/>
            <person name="Klopp C."/>
            <person name="Cabau C."/>
            <person name="Louis A."/>
            <person name="Berthelot C."/>
            <person name="Parey E."/>
            <person name="Roest Crollius H."/>
            <person name="Montfort J."/>
            <person name="Robinson-Rechavi M."/>
            <person name="Bouchez O."/>
            <person name="Lampietro C."/>
            <person name="Lopez Roques C."/>
            <person name="Donnadieu C."/>
            <person name="Postlethwait J."/>
            <person name="Bobe J."/>
            <person name="Dillon D."/>
            <person name="Chandos A."/>
            <person name="von Hippel F."/>
            <person name="Guiguen Y."/>
        </authorList>
    </citation>
    <scope>NUCLEOTIDE SEQUENCE</scope>
    <source>
        <strain evidence="1">YG-Jan2019</strain>
    </source>
</reference>
<evidence type="ECO:0000313" key="2">
    <source>
        <dbReference type="Proteomes" id="UP001157502"/>
    </source>
</evidence>
<proteinExistence type="predicted"/>
<evidence type="ECO:0000313" key="1">
    <source>
        <dbReference type="EMBL" id="KAJ7985390.1"/>
    </source>
</evidence>
<accession>A0ACC2F1Z2</accession>